<dbReference type="EMBL" id="HAEE01005744">
    <property type="protein sequence ID" value="SBR25764.1"/>
    <property type="molecule type" value="Transcribed_RNA"/>
</dbReference>
<feature type="non-terminal residue" evidence="1">
    <location>
        <position position="1"/>
    </location>
</feature>
<organism evidence="1">
    <name type="scientific">Nothobranchius kuhntae</name>
    <name type="common">Beira killifish</name>
    <dbReference type="NCBI Taxonomy" id="321403"/>
    <lineage>
        <taxon>Eukaryota</taxon>
        <taxon>Metazoa</taxon>
        <taxon>Chordata</taxon>
        <taxon>Craniata</taxon>
        <taxon>Vertebrata</taxon>
        <taxon>Euteleostomi</taxon>
        <taxon>Actinopterygii</taxon>
        <taxon>Neopterygii</taxon>
        <taxon>Teleostei</taxon>
        <taxon>Neoteleostei</taxon>
        <taxon>Acanthomorphata</taxon>
        <taxon>Ovalentaria</taxon>
        <taxon>Atherinomorphae</taxon>
        <taxon>Cyprinodontiformes</taxon>
        <taxon>Nothobranchiidae</taxon>
        <taxon>Nothobranchius</taxon>
    </lineage>
</organism>
<dbReference type="AlphaFoldDB" id="A0A1A8K298"/>
<accession>A0A1A8K298</accession>
<feature type="non-terminal residue" evidence="1">
    <location>
        <position position="85"/>
    </location>
</feature>
<protein>
    <submittedName>
        <fullName evidence="1">Uncharacterized protein</fullName>
    </submittedName>
</protein>
<gene>
    <name evidence="1" type="primary">Nfu_g_1_005543</name>
</gene>
<name>A0A1A8K298_NOTKU</name>
<reference evidence="1" key="1">
    <citation type="submission" date="2016-05" db="EMBL/GenBank/DDBJ databases">
        <authorList>
            <person name="Lavstsen T."/>
            <person name="Jespersen J.S."/>
        </authorList>
    </citation>
    <scope>NUCLEOTIDE SEQUENCE</scope>
    <source>
        <tissue evidence="1">Brain</tissue>
    </source>
</reference>
<evidence type="ECO:0000313" key="1">
    <source>
        <dbReference type="EMBL" id="SBR25764.1"/>
    </source>
</evidence>
<reference evidence="1" key="2">
    <citation type="submission" date="2016-06" db="EMBL/GenBank/DDBJ databases">
        <title>The genome of a short-lived fish provides insights into sex chromosome evolution and the genetic control of aging.</title>
        <authorList>
            <person name="Reichwald K."/>
            <person name="Felder M."/>
            <person name="Petzold A."/>
            <person name="Koch P."/>
            <person name="Groth M."/>
            <person name="Platzer M."/>
        </authorList>
    </citation>
    <scope>NUCLEOTIDE SEQUENCE</scope>
    <source>
        <tissue evidence="1">Brain</tissue>
    </source>
</reference>
<sequence>TGKGIFITYFILKCLSIQLLHKSQHLQRHQLFSSSCWQPLPPYTSYRTVLLYMQMCNLCGHQPGLILQYLIIQHLHCTYNLLPTS</sequence>
<proteinExistence type="predicted"/>